<dbReference type="Gene3D" id="1.10.10.10">
    <property type="entry name" value="Winged helix-like DNA-binding domain superfamily/Winged helix DNA-binding domain"/>
    <property type="match status" value="1"/>
</dbReference>
<dbReference type="PANTHER" id="PTHR42756">
    <property type="entry name" value="TRANSCRIPTIONAL REGULATOR, MARR"/>
    <property type="match status" value="1"/>
</dbReference>
<dbReference type="InterPro" id="IPR036388">
    <property type="entry name" value="WH-like_DNA-bd_sf"/>
</dbReference>
<comment type="caution">
    <text evidence="5">The sequence shown here is derived from an EMBL/GenBank/DDBJ whole genome shotgun (WGS) entry which is preliminary data.</text>
</comment>
<keyword evidence="3" id="KW-0804">Transcription</keyword>
<dbReference type="InterPro" id="IPR023187">
    <property type="entry name" value="Tscrpt_reg_MarR-type_CS"/>
</dbReference>
<dbReference type="SUPFAM" id="SSF46785">
    <property type="entry name" value="Winged helix' DNA-binding domain"/>
    <property type="match status" value="1"/>
</dbReference>
<dbReference type="EMBL" id="JAAIWM010000009">
    <property type="protein sequence ID" value="NEY73746.1"/>
    <property type="molecule type" value="Genomic_DNA"/>
</dbReference>
<dbReference type="PROSITE" id="PS01117">
    <property type="entry name" value="HTH_MARR_1"/>
    <property type="match status" value="1"/>
</dbReference>
<dbReference type="GO" id="GO:0003677">
    <property type="term" value="F:DNA binding"/>
    <property type="evidence" value="ECO:0007669"/>
    <property type="project" value="UniProtKB-KW"/>
</dbReference>
<evidence type="ECO:0000256" key="3">
    <source>
        <dbReference type="ARBA" id="ARBA00023163"/>
    </source>
</evidence>
<dbReference type="Proteomes" id="UP000481043">
    <property type="component" value="Unassembled WGS sequence"/>
</dbReference>
<evidence type="ECO:0000256" key="1">
    <source>
        <dbReference type="ARBA" id="ARBA00023015"/>
    </source>
</evidence>
<dbReference type="InterPro" id="IPR036390">
    <property type="entry name" value="WH_DNA-bd_sf"/>
</dbReference>
<protein>
    <submittedName>
        <fullName evidence="5">MarR family transcriptional regulator</fullName>
    </submittedName>
</protein>
<evidence type="ECO:0000313" key="5">
    <source>
        <dbReference type="EMBL" id="NEY73746.1"/>
    </source>
</evidence>
<keyword evidence="6" id="KW-1185">Reference proteome</keyword>
<dbReference type="SMART" id="SM00347">
    <property type="entry name" value="HTH_MARR"/>
    <property type="match status" value="1"/>
</dbReference>
<feature type="domain" description="HTH marR-type" evidence="4">
    <location>
        <begin position="1"/>
        <end position="141"/>
    </location>
</feature>
<proteinExistence type="predicted"/>
<accession>A0A6M0QBT1</accession>
<gene>
    <name evidence="5" type="ORF">G4D63_18690</name>
</gene>
<evidence type="ECO:0000313" key="6">
    <source>
        <dbReference type="Proteomes" id="UP000481043"/>
    </source>
</evidence>
<name>A0A6M0QBT1_9BACI</name>
<keyword evidence="2" id="KW-0238">DNA-binding</keyword>
<dbReference type="RefSeq" id="WP_163181578.1">
    <property type="nucleotide sequence ID" value="NZ_JAAIWM010000009.1"/>
</dbReference>
<organism evidence="5 6">
    <name type="scientific">Bacillus mesophilus</name>
    <dbReference type="NCBI Taxonomy" id="1808955"/>
    <lineage>
        <taxon>Bacteria</taxon>
        <taxon>Bacillati</taxon>
        <taxon>Bacillota</taxon>
        <taxon>Bacilli</taxon>
        <taxon>Bacillales</taxon>
        <taxon>Bacillaceae</taxon>
        <taxon>Bacillus</taxon>
    </lineage>
</organism>
<sequence>MEKSNIQELINKYIDYSFSVTKKAENLIRKEIGDDITTEQHYTLRYINSVGVCTSTELAEVFDVKKSAITGAINRLVERGLIDRKRDEGDRRVIYLSLTPKGMEVYEKAQQKIHSLVGEIITKFDNEEIDRFMKTYEKLNQVLVDLKDLKQGESV</sequence>
<dbReference type="Pfam" id="PF12802">
    <property type="entry name" value="MarR_2"/>
    <property type="match status" value="1"/>
</dbReference>
<dbReference type="PROSITE" id="PS50995">
    <property type="entry name" value="HTH_MARR_2"/>
    <property type="match status" value="1"/>
</dbReference>
<dbReference type="AlphaFoldDB" id="A0A6M0QBT1"/>
<reference evidence="5 6" key="1">
    <citation type="submission" date="2020-02" db="EMBL/GenBank/DDBJ databases">
        <title>Bacillus aquiflavi sp. nov., isolated from yellow water of strong flavor Chinese baijiu in Yibin region of China.</title>
        <authorList>
            <person name="Xie J."/>
        </authorList>
    </citation>
    <scope>NUCLEOTIDE SEQUENCE [LARGE SCALE GENOMIC DNA]</scope>
    <source>
        <strain evidence="5 6">SA4</strain>
    </source>
</reference>
<evidence type="ECO:0000256" key="2">
    <source>
        <dbReference type="ARBA" id="ARBA00023125"/>
    </source>
</evidence>
<dbReference type="PRINTS" id="PR00598">
    <property type="entry name" value="HTHMARR"/>
</dbReference>
<keyword evidence="1" id="KW-0805">Transcription regulation</keyword>
<dbReference type="GO" id="GO:0003700">
    <property type="term" value="F:DNA-binding transcription factor activity"/>
    <property type="evidence" value="ECO:0007669"/>
    <property type="project" value="InterPro"/>
</dbReference>
<dbReference type="InterPro" id="IPR000835">
    <property type="entry name" value="HTH_MarR-typ"/>
</dbReference>
<evidence type="ECO:0000259" key="4">
    <source>
        <dbReference type="PROSITE" id="PS50995"/>
    </source>
</evidence>
<dbReference type="PANTHER" id="PTHR42756:SF1">
    <property type="entry name" value="TRANSCRIPTIONAL REPRESSOR OF EMRAB OPERON"/>
    <property type="match status" value="1"/>
</dbReference>